<protein>
    <recommendedName>
        <fullName evidence="1">DUF6699 domain-containing protein</fullName>
    </recommendedName>
</protein>
<comment type="caution">
    <text evidence="2">The sequence shown here is derived from an EMBL/GenBank/DDBJ whole genome shotgun (WGS) entry which is preliminary data.</text>
</comment>
<gene>
    <name evidence="2" type="ORF">MSAN_01418600</name>
</gene>
<dbReference type="Pfam" id="PF20415">
    <property type="entry name" value="DUF6699"/>
    <property type="match status" value="1"/>
</dbReference>
<dbReference type="InterPro" id="IPR046522">
    <property type="entry name" value="DUF6699"/>
</dbReference>
<proteinExistence type="predicted"/>
<sequence>MPSRTGYVQPAGSPSWGYPYAGSPYASTSTCSYSPPYPQSSYSVSPGPMSPPPFDHSRSLYACAPLPALSCDLHPVLSGKQRTMVDVSRDPTVSASAVLSPRALAEPATTSRLPYFTITLDPLPWRIAVYPRSSKSGAYITVADVLHTIYRELHCRVTQEELDSFPPQYISSVRQAFHRRCSRLAAIDRAAADSEARKGIRRIDLLPGTIFTGLLSTSESPDSWKLTLS</sequence>
<accession>A0A8H7D0V1</accession>
<reference evidence="2" key="1">
    <citation type="submission" date="2020-05" db="EMBL/GenBank/DDBJ databases">
        <title>Mycena genomes resolve the evolution of fungal bioluminescence.</title>
        <authorList>
            <person name="Tsai I.J."/>
        </authorList>
    </citation>
    <scope>NUCLEOTIDE SEQUENCE</scope>
    <source>
        <strain evidence="2">160909Yilan</strain>
    </source>
</reference>
<name>A0A8H7D0V1_9AGAR</name>
<evidence type="ECO:0000313" key="2">
    <source>
        <dbReference type="EMBL" id="KAF7355031.1"/>
    </source>
</evidence>
<dbReference type="EMBL" id="JACAZH010000011">
    <property type="protein sequence ID" value="KAF7355031.1"/>
    <property type="molecule type" value="Genomic_DNA"/>
</dbReference>
<feature type="domain" description="DUF6699" evidence="1">
    <location>
        <begin position="86"/>
        <end position="218"/>
    </location>
</feature>
<dbReference type="Proteomes" id="UP000623467">
    <property type="component" value="Unassembled WGS sequence"/>
</dbReference>
<evidence type="ECO:0000313" key="3">
    <source>
        <dbReference type="Proteomes" id="UP000623467"/>
    </source>
</evidence>
<organism evidence="2 3">
    <name type="scientific">Mycena sanguinolenta</name>
    <dbReference type="NCBI Taxonomy" id="230812"/>
    <lineage>
        <taxon>Eukaryota</taxon>
        <taxon>Fungi</taxon>
        <taxon>Dikarya</taxon>
        <taxon>Basidiomycota</taxon>
        <taxon>Agaricomycotina</taxon>
        <taxon>Agaricomycetes</taxon>
        <taxon>Agaricomycetidae</taxon>
        <taxon>Agaricales</taxon>
        <taxon>Marasmiineae</taxon>
        <taxon>Mycenaceae</taxon>
        <taxon>Mycena</taxon>
    </lineage>
</organism>
<dbReference type="OrthoDB" id="3144234at2759"/>
<dbReference type="AlphaFoldDB" id="A0A8H7D0V1"/>
<evidence type="ECO:0000259" key="1">
    <source>
        <dbReference type="Pfam" id="PF20415"/>
    </source>
</evidence>
<keyword evidence="3" id="KW-1185">Reference proteome</keyword>